<organism evidence="4 5">
    <name type="scientific">Athelia psychrophila</name>
    <dbReference type="NCBI Taxonomy" id="1759441"/>
    <lineage>
        <taxon>Eukaryota</taxon>
        <taxon>Fungi</taxon>
        <taxon>Dikarya</taxon>
        <taxon>Basidiomycota</taxon>
        <taxon>Agaricomycotina</taxon>
        <taxon>Agaricomycetes</taxon>
        <taxon>Agaricomycetidae</taxon>
        <taxon>Atheliales</taxon>
        <taxon>Atheliaceae</taxon>
        <taxon>Athelia</taxon>
    </lineage>
</organism>
<dbReference type="PANTHER" id="PTHR43544">
    <property type="entry name" value="SHORT-CHAIN DEHYDROGENASE/REDUCTASE"/>
    <property type="match status" value="1"/>
</dbReference>
<dbReference type="SUPFAM" id="SSF51735">
    <property type="entry name" value="NAD(P)-binding Rossmann-fold domains"/>
    <property type="match status" value="1"/>
</dbReference>
<dbReference type="PANTHER" id="PTHR43544:SF7">
    <property type="entry name" value="NADB-LER2"/>
    <property type="match status" value="1"/>
</dbReference>
<dbReference type="Proteomes" id="UP000076532">
    <property type="component" value="Unassembled WGS sequence"/>
</dbReference>
<gene>
    <name evidence="4" type="ORF">FIBSPDRAFT_867129</name>
</gene>
<dbReference type="GO" id="GO:0016491">
    <property type="term" value="F:oxidoreductase activity"/>
    <property type="evidence" value="ECO:0007669"/>
    <property type="project" value="UniProtKB-KW"/>
</dbReference>
<comment type="similarity">
    <text evidence="1">Belongs to the short-chain dehydrogenases/reductases (SDR) family.</text>
</comment>
<proteinExistence type="inferred from homology"/>
<keyword evidence="3" id="KW-0560">Oxidoreductase</keyword>
<dbReference type="InterPro" id="IPR002347">
    <property type="entry name" value="SDR_fam"/>
</dbReference>
<dbReference type="AlphaFoldDB" id="A0A166EA42"/>
<evidence type="ECO:0000256" key="2">
    <source>
        <dbReference type="ARBA" id="ARBA00022857"/>
    </source>
</evidence>
<dbReference type="GO" id="GO:0005737">
    <property type="term" value="C:cytoplasm"/>
    <property type="evidence" value="ECO:0007669"/>
    <property type="project" value="TreeGrafter"/>
</dbReference>
<evidence type="ECO:0000256" key="3">
    <source>
        <dbReference type="ARBA" id="ARBA00023002"/>
    </source>
</evidence>
<name>A0A166EA42_9AGAM</name>
<evidence type="ECO:0000256" key="1">
    <source>
        <dbReference type="ARBA" id="ARBA00006484"/>
    </source>
</evidence>
<dbReference type="PRINTS" id="PR00081">
    <property type="entry name" value="GDHRDH"/>
</dbReference>
<dbReference type="InterPro" id="IPR051468">
    <property type="entry name" value="Fungal_SecMetab_SDRs"/>
</dbReference>
<accession>A0A166EA42</accession>
<evidence type="ECO:0000313" key="4">
    <source>
        <dbReference type="EMBL" id="KZP15553.1"/>
    </source>
</evidence>
<dbReference type="EMBL" id="KV417603">
    <property type="protein sequence ID" value="KZP15553.1"/>
    <property type="molecule type" value="Genomic_DNA"/>
</dbReference>
<keyword evidence="2" id="KW-0521">NADP</keyword>
<dbReference type="Pfam" id="PF00106">
    <property type="entry name" value="adh_short"/>
    <property type="match status" value="1"/>
</dbReference>
<dbReference type="PROSITE" id="PS00061">
    <property type="entry name" value="ADH_SHORT"/>
    <property type="match status" value="1"/>
</dbReference>
<dbReference type="InterPro" id="IPR036291">
    <property type="entry name" value="NAD(P)-bd_dom_sf"/>
</dbReference>
<dbReference type="OrthoDB" id="9876299at2759"/>
<keyword evidence="5" id="KW-1185">Reference proteome</keyword>
<dbReference type="Gene3D" id="3.40.50.720">
    <property type="entry name" value="NAD(P)-binding Rossmann-like Domain"/>
    <property type="match status" value="1"/>
</dbReference>
<protein>
    <submittedName>
        <fullName evidence="4">NAD(P)-binding protein</fullName>
    </submittedName>
</protein>
<dbReference type="InterPro" id="IPR020904">
    <property type="entry name" value="Sc_DH/Rdtase_CS"/>
</dbReference>
<evidence type="ECO:0000313" key="5">
    <source>
        <dbReference type="Proteomes" id="UP000076532"/>
    </source>
</evidence>
<reference evidence="4 5" key="1">
    <citation type="journal article" date="2016" name="Mol. Biol. Evol.">
        <title>Comparative Genomics of Early-Diverging Mushroom-Forming Fungi Provides Insights into the Origins of Lignocellulose Decay Capabilities.</title>
        <authorList>
            <person name="Nagy L.G."/>
            <person name="Riley R."/>
            <person name="Tritt A."/>
            <person name="Adam C."/>
            <person name="Daum C."/>
            <person name="Floudas D."/>
            <person name="Sun H."/>
            <person name="Yadav J.S."/>
            <person name="Pangilinan J."/>
            <person name="Larsson K.H."/>
            <person name="Matsuura K."/>
            <person name="Barry K."/>
            <person name="Labutti K."/>
            <person name="Kuo R."/>
            <person name="Ohm R.A."/>
            <person name="Bhattacharya S.S."/>
            <person name="Shirouzu T."/>
            <person name="Yoshinaga Y."/>
            <person name="Martin F.M."/>
            <person name="Grigoriev I.V."/>
            <person name="Hibbett D.S."/>
        </authorList>
    </citation>
    <scope>NUCLEOTIDE SEQUENCE [LARGE SCALE GENOMIC DNA]</scope>
    <source>
        <strain evidence="4 5">CBS 109695</strain>
    </source>
</reference>
<sequence length="246" mass="26616">MATPTAYLVSGASRHRTRTCNGLGHAPRHNLLRRRQQPQWRDCPYRARAGPSNVHVVQRTSGDRAENDAAVKEIARVAGRLDIVIANAGIRNFVGPAMDTPEEQLRDHHEVNVTGTHVLLCTTYPLLAASTPAPEFVAISSIGGSIAQGTQIPKGVLAYGASKAALNYLVRKVHLEYPGLICFPMCPGAVATERVLSSDLDPDLMKKCGMRSVAESATAILTVVMEATREKDGGRFVNHEGTTLEW</sequence>